<evidence type="ECO:0000313" key="8">
    <source>
        <dbReference type="Proteomes" id="UP000094271"/>
    </source>
</evidence>
<accession>A0A1E3UML0</accession>
<protein>
    <submittedName>
        <fullName evidence="7">Integrase</fullName>
    </submittedName>
</protein>
<dbReference type="GO" id="GO:0006310">
    <property type="term" value="P:DNA recombination"/>
    <property type="evidence" value="ECO:0007669"/>
    <property type="project" value="UniProtKB-KW"/>
</dbReference>
<evidence type="ECO:0000256" key="5">
    <source>
        <dbReference type="ARBA" id="ARBA00023172"/>
    </source>
</evidence>
<gene>
    <name evidence="7" type="ORF">BEI59_06750</name>
</gene>
<comment type="similarity">
    <text evidence="2">Belongs to the 'phage' integrase family.</text>
</comment>
<dbReference type="InterPro" id="IPR013762">
    <property type="entry name" value="Integrase-like_cat_sf"/>
</dbReference>
<dbReference type="InterPro" id="IPR004107">
    <property type="entry name" value="Integrase_SAM-like_N"/>
</dbReference>
<feature type="domain" description="Tyr recombinase" evidence="6">
    <location>
        <begin position="167"/>
        <end position="394"/>
    </location>
</feature>
<dbReference type="Pfam" id="PF14659">
    <property type="entry name" value="Phage_int_SAM_3"/>
    <property type="match status" value="1"/>
</dbReference>
<organism evidence="7 8">
    <name type="scientific">Eisenbergiella tayi</name>
    <dbReference type="NCBI Taxonomy" id="1432052"/>
    <lineage>
        <taxon>Bacteria</taxon>
        <taxon>Bacillati</taxon>
        <taxon>Bacillota</taxon>
        <taxon>Clostridia</taxon>
        <taxon>Lachnospirales</taxon>
        <taxon>Lachnospiraceae</taxon>
        <taxon>Eisenbergiella</taxon>
    </lineage>
</organism>
<dbReference type="RefSeq" id="WP_069431399.1">
    <property type="nucleotide sequence ID" value="NZ_MEHA01000003.1"/>
</dbReference>
<proteinExistence type="inferred from homology"/>
<evidence type="ECO:0000256" key="2">
    <source>
        <dbReference type="ARBA" id="ARBA00008857"/>
    </source>
</evidence>
<dbReference type="AlphaFoldDB" id="A0A1E3UML0"/>
<dbReference type="PANTHER" id="PTHR30629">
    <property type="entry name" value="PROPHAGE INTEGRASE"/>
    <property type="match status" value="1"/>
</dbReference>
<dbReference type="InterPro" id="IPR011010">
    <property type="entry name" value="DNA_brk_join_enz"/>
</dbReference>
<dbReference type="Gene3D" id="1.10.443.10">
    <property type="entry name" value="Intergrase catalytic core"/>
    <property type="match status" value="1"/>
</dbReference>
<comment type="function">
    <text evidence="1">Site-specific tyrosine recombinase, which acts by catalyzing the cutting and rejoining of the recombining DNA molecules.</text>
</comment>
<dbReference type="PROSITE" id="PS51898">
    <property type="entry name" value="TYR_RECOMBINASE"/>
    <property type="match status" value="1"/>
</dbReference>
<dbReference type="Pfam" id="PF00589">
    <property type="entry name" value="Phage_integrase"/>
    <property type="match status" value="2"/>
</dbReference>
<dbReference type="CDD" id="cd01189">
    <property type="entry name" value="INT_ICEBs1_C_like"/>
    <property type="match status" value="1"/>
</dbReference>
<evidence type="ECO:0000256" key="1">
    <source>
        <dbReference type="ARBA" id="ARBA00003283"/>
    </source>
</evidence>
<dbReference type="SUPFAM" id="SSF56349">
    <property type="entry name" value="DNA breaking-rejoining enzymes"/>
    <property type="match status" value="1"/>
</dbReference>
<dbReference type="InterPro" id="IPR010998">
    <property type="entry name" value="Integrase_recombinase_N"/>
</dbReference>
<comment type="caution">
    <text evidence="7">The sequence shown here is derived from an EMBL/GenBank/DDBJ whole genome shotgun (WGS) entry which is preliminary data.</text>
</comment>
<keyword evidence="4" id="KW-0238">DNA-binding</keyword>
<evidence type="ECO:0000313" key="7">
    <source>
        <dbReference type="EMBL" id="ODR54245.1"/>
    </source>
</evidence>
<dbReference type="InterPro" id="IPR002104">
    <property type="entry name" value="Integrase_catalytic"/>
</dbReference>
<evidence type="ECO:0000256" key="3">
    <source>
        <dbReference type="ARBA" id="ARBA00022908"/>
    </source>
</evidence>
<dbReference type="PANTHER" id="PTHR30629:SF2">
    <property type="entry name" value="PROPHAGE INTEGRASE INTS-RELATED"/>
    <property type="match status" value="1"/>
</dbReference>
<dbReference type="InterPro" id="IPR050808">
    <property type="entry name" value="Phage_Integrase"/>
</dbReference>
<sequence length="411" mass="47026">MARKKKEIPKYGTVVLKGVEYYRTRIEDADGRRVALYARTPEELLEKVEEAQRQIEDAVFRRTTPTVAEYCERWLTMQSARIRPTTLIDYTSKVKNYIIEPLGHKYMAEVSSDDIKLAMVNVSSKSCSVYRSVQMLYKCIFYSAVESKIIDSCPCENLSSKGGKPQNEREALTDEQVDKLLVAIKGLPPYVFVMIGLYAGLRREEILALKWDCVFLDAEAPYLSVQRAWHSEHNRPVISSDLKTTSARRDIPLPSVLTECLREAKEVATSEYVVANRDGDPLSYTQFKRVWQYIITRSTKERTYVRYINGQKIQRTVTPKLGEKAAHNGNVVYTLDFQVTPHQLRHTYITNLIYSGADPKTVQYLAGHKHSKITMDIYAKVKYNKPKELSSVVNKAFAPKKGATPNKMRKG</sequence>
<evidence type="ECO:0000259" key="6">
    <source>
        <dbReference type="PROSITE" id="PS51898"/>
    </source>
</evidence>
<keyword evidence="5" id="KW-0233">DNA recombination</keyword>
<dbReference type="OrthoDB" id="198772at2"/>
<evidence type="ECO:0000256" key="4">
    <source>
        <dbReference type="ARBA" id="ARBA00023125"/>
    </source>
</evidence>
<dbReference type="Gene3D" id="1.10.150.130">
    <property type="match status" value="1"/>
</dbReference>
<dbReference type="GO" id="GO:0003677">
    <property type="term" value="F:DNA binding"/>
    <property type="evidence" value="ECO:0007669"/>
    <property type="project" value="UniProtKB-KW"/>
</dbReference>
<keyword evidence="3" id="KW-0229">DNA integration</keyword>
<dbReference type="Proteomes" id="UP000094271">
    <property type="component" value="Unassembled WGS sequence"/>
</dbReference>
<name>A0A1E3UML0_9FIRM</name>
<dbReference type="GO" id="GO:0015074">
    <property type="term" value="P:DNA integration"/>
    <property type="evidence" value="ECO:0007669"/>
    <property type="project" value="UniProtKB-KW"/>
</dbReference>
<reference evidence="7 8" key="1">
    <citation type="submission" date="2016-08" db="EMBL/GenBank/DDBJ databases">
        <authorList>
            <person name="Seilhamer J.J."/>
        </authorList>
    </citation>
    <scope>NUCLEOTIDE SEQUENCE [LARGE SCALE GENOMIC DNA]</scope>
    <source>
        <strain evidence="7 8">NML150140-1</strain>
    </source>
</reference>
<dbReference type="EMBL" id="MEHA01000003">
    <property type="protein sequence ID" value="ODR54245.1"/>
    <property type="molecule type" value="Genomic_DNA"/>
</dbReference>